<dbReference type="AlphaFoldDB" id="A0A1I1M3W9"/>
<evidence type="ECO:0000313" key="1">
    <source>
        <dbReference type="EMBL" id="SFC77898.1"/>
    </source>
</evidence>
<sequence>MSTGSSGAQAGNITVAAPLSWTAGTTLTLNAANDITVNAPISFGGAAGAGLSLNATHALAINSAITIRGIGALAYDASSADNLSFGLTGSGCTAGIAYLSSTGSALTADAGGTLSVNGSAYTLVYTMAQLDGIDGVAASTTAVSQYGLSGKYALAGNIDATGTTYTGALIGYGSTIFSGALERLGHTISSKTIEAPGTDNIGLVGKSSGTLRDIGLVGGGVTGQLYTGALLGYNQSGTIAQA</sequence>
<reference evidence="1 2" key="1">
    <citation type="submission" date="2016-10" db="EMBL/GenBank/DDBJ databases">
        <authorList>
            <person name="de Groot N.N."/>
        </authorList>
    </citation>
    <scope>NUCLEOTIDE SEQUENCE [LARGE SCALE GENOMIC DNA]</scope>
    <source>
        <strain evidence="1 2">CGMCC 1.10210</strain>
    </source>
</reference>
<dbReference type="OrthoDB" id="1776524at2"/>
<dbReference type="EMBL" id="FOMB01000011">
    <property type="protein sequence ID" value="SFC77898.1"/>
    <property type="molecule type" value="Genomic_DNA"/>
</dbReference>
<gene>
    <name evidence="1" type="ORF">SAMN04488059_11120</name>
</gene>
<dbReference type="STRING" id="728005.SAMN04488059_11120"/>
<proteinExistence type="predicted"/>
<dbReference type="Proteomes" id="UP000182258">
    <property type="component" value="Unassembled WGS sequence"/>
</dbReference>
<organism evidence="1 2">
    <name type="scientific">Devosia psychrophila</name>
    <dbReference type="NCBI Taxonomy" id="728005"/>
    <lineage>
        <taxon>Bacteria</taxon>
        <taxon>Pseudomonadati</taxon>
        <taxon>Pseudomonadota</taxon>
        <taxon>Alphaproteobacteria</taxon>
        <taxon>Hyphomicrobiales</taxon>
        <taxon>Devosiaceae</taxon>
        <taxon>Devosia</taxon>
    </lineage>
</organism>
<dbReference type="Gene3D" id="2.160.20.110">
    <property type="match status" value="1"/>
</dbReference>
<name>A0A1I1M3W9_9HYPH</name>
<dbReference type="RefSeq" id="WP_143078133.1">
    <property type="nucleotide sequence ID" value="NZ_FOMB01000011.1"/>
</dbReference>
<evidence type="ECO:0000313" key="2">
    <source>
        <dbReference type="Proteomes" id="UP000182258"/>
    </source>
</evidence>
<accession>A0A1I1M3W9</accession>
<protein>
    <submittedName>
        <fullName evidence="1">Uncharacterized protein</fullName>
    </submittedName>
</protein>